<accession>A0A0U5C842</accession>
<dbReference type="AlphaFoldDB" id="A0A0U5C842"/>
<dbReference type="KEGG" id="asoc:CB4_02625"/>
<gene>
    <name evidence="1" type="ORF">CB4_02625</name>
</gene>
<reference evidence="1 2" key="1">
    <citation type="submission" date="2015-12" db="EMBL/GenBank/DDBJ databases">
        <title>Genome sequence of Aneurinibacillus soli.</title>
        <authorList>
            <person name="Lee J.S."/>
            <person name="Lee K.C."/>
            <person name="Kim K.K."/>
            <person name="Lee B.W."/>
        </authorList>
    </citation>
    <scope>NUCLEOTIDE SEQUENCE [LARGE SCALE GENOMIC DNA]</scope>
    <source>
        <strain evidence="1 2">CB4</strain>
    </source>
</reference>
<keyword evidence="2" id="KW-1185">Reference proteome</keyword>
<dbReference type="Proteomes" id="UP000217696">
    <property type="component" value="Chromosome"/>
</dbReference>
<name>A0A0U5C842_9BACL</name>
<proteinExistence type="predicted"/>
<dbReference type="EMBL" id="AP017312">
    <property type="protein sequence ID" value="BAU28451.1"/>
    <property type="molecule type" value="Genomic_DNA"/>
</dbReference>
<organism evidence="1 2">
    <name type="scientific">Aneurinibacillus soli</name>
    <dbReference type="NCBI Taxonomy" id="1500254"/>
    <lineage>
        <taxon>Bacteria</taxon>
        <taxon>Bacillati</taxon>
        <taxon>Bacillota</taxon>
        <taxon>Bacilli</taxon>
        <taxon>Bacillales</taxon>
        <taxon>Paenibacillaceae</taxon>
        <taxon>Aneurinibacillus group</taxon>
        <taxon>Aneurinibacillus</taxon>
    </lineage>
</organism>
<sequence length="213" mass="23295">MAVLNTGLGVVLLCLFSIFLLVMSLEKLGSYAGIDDMNGFLSQYAPIVVGALLSLSCPAASSISLEGKNIWILQSSPVSVRTILNSKLAVNLTLHGFGYILAIFAIITRLKMSALQIMSLLLVPIAYSLFTTVLGIFLNKKYPNYEWENEMMVVKQSIPVIVSGIVNMLVVAVPVLLNWFLSFPIMPTIWVAAIILVISASILYQKMCTSKFI</sequence>
<protein>
    <submittedName>
        <fullName evidence="1">Uncharacterized protein</fullName>
    </submittedName>
</protein>
<evidence type="ECO:0000313" key="2">
    <source>
        <dbReference type="Proteomes" id="UP000217696"/>
    </source>
</evidence>
<evidence type="ECO:0000313" key="1">
    <source>
        <dbReference type="EMBL" id="BAU28451.1"/>
    </source>
</evidence>